<accession>A0A6H2C6S8</accession>
<dbReference type="Proteomes" id="UP000502433">
    <property type="component" value="Chromosome"/>
</dbReference>
<name>A0A6H2C6S8_DOLFA</name>
<evidence type="ECO:0000313" key="2">
    <source>
        <dbReference type="Proteomes" id="UP000502433"/>
    </source>
</evidence>
<evidence type="ECO:0000313" key="1">
    <source>
        <dbReference type="EMBL" id="QJB47153.1"/>
    </source>
</evidence>
<organism evidence="1 2">
    <name type="scientific">Dolichospermum flos-aquae CCAP 1403/13F</name>
    <dbReference type="NCBI Taxonomy" id="315271"/>
    <lineage>
        <taxon>Bacteria</taxon>
        <taxon>Bacillati</taxon>
        <taxon>Cyanobacteriota</taxon>
        <taxon>Cyanophyceae</taxon>
        <taxon>Nostocales</taxon>
        <taxon>Aphanizomenonaceae</taxon>
        <taxon>Dolichospermum</taxon>
    </lineage>
</organism>
<dbReference type="EMBL" id="CP051206">
    <property type="protein sequence ID" value="QJB47153.1"/>
    <property type="molecule type" value="Genomic_DNA"/>
</dbReference>
<gene>
    <name evidence="1" type="ORF">HGD76_20360</name>
</gene>
<reference evidence="1 2" key="1">
    <citation type="submission" date="2020-04" db="EMBL/GenBank/DDBJ databases">
        <title>Genome-Wide Identification of 5-Methylcytosine Sites in Bacterial Genomes By High-Throughput Sequencing of MspJI Restriction Fragments.</title>
        <authorList>
            <person name="Wu V."/>
        </authorList>
    </citation>
    <scope>NUCLEOTIDE SEQUENCE [LARGE SCALE GENOMIC DNA]</scope>
    <source>
        <strain evidence="1 2">CCAP 1403/13f</strain>
    </source>
</reference>
<proteinExistence type="predicted"/>
<protein>
    <submittedName>
        <fullName evidence="1">Cold shock domain-containing protein</fullName>
    </submittedName>
</protein>
<dbReference type="KEGG" id="dfs:HGD76_20360"/>
<reference evidence="1 2" key="2">
    <citation type="submission" date="2020-04" db="EMBL/GenBank/DDBJ databases">
        <authorList>
            <person name="Fomenkov A."/>
            <person name="Anton B.P."/>
            <person name="Roberts R.J."/>
        </authorList>
    </citation>
    <scope>NUCLEOTIDE SEQUENCE [LARGE SCALE GENOMIC DNA]</scope>
    <source>
        <strain evidence="1 2">CCAP 1403/13f</strain>
    </source>
</reference>
<sequence length="247" mass="28925">MDSDYQDNILVHKKEINCSELDLQSGRLVKFELQQDGNECKAINVHLLNKEETDSDIIERCLSHKDPRFCAFGLWGYLNNHSLDEAVSLASQKLNRYALWEKRRFLRDLPEPISLYFEVESLTPVLPDKDQRQLFLQILRDDFTKEIDDSLREDIFNIINKSQNLNSNLCNKVINKLYELYLDAPEHRKKLNQELQIKCLIELISHVQNDSHIKETLLNDLQDILEVSASISLWGVIPNQLSINRNY</sequence>
<dbReference type="AlphaFoldDB" id="A0A6H2C6S8"/>